<dbReference type="SUPFAM" id="SSF52540">
    <property type="entry name" value="P-loop containing nucleoside triphosphate hydrolases"/>
    <property type="match status" value="1"/>
</dbReference>
<evidence type="ECO:0000256" key="1">
    <source>
        <dbReference type="ARBA" id="ARBA00022448"/>
    </source>
</evidence>
<keyword evidence="2" id="KW-0547">Nucleotide-binding</keyword>
<dbReference type="InterPro" id="IPR003593">
    <property type="entry name" value="AAA+_ATPase"/>
</dbReference>
<accession>I7LIC0</accession>
<evidence type="ECO:0000313" key="5">
    <source>
        <dbReference type="EMBL" id="CCJ32827.1"/>
    </source>
</evidence>
<dbReference type="GO" id="GO:0005524">
    <property type="term" value="F:ATP binding"/>
    <property type="evidence" value="ECO:0007669"/>
    <property type="project" value="UniProtKB-KW"/>
</dbReference>
<dbReference type="PANTHER" id="PTHR42711:SF1">
    <property type="entry name" value="ABC-TRANSPORT PROTEIN, ATP-BINDING COMPONENT"/>
    <property type="match status" value="1"/>
</dbReference>
<dbReference type="EMBL" id="CAKP01000035">
    <property type="protein sequence ID" value="CCJ32827.1"/>
    <property type="molecule type" value="Genomic_DNA"/>
</dbReference>
<reference evidence="5 6" key="1">
    <citation type="journal article" date="2011" name="J. Bacteriol.">
        <title>Draft genome sequence of Caloramator australicus strain RC3T, a thermoanaerobe from the Great Artesian Basin of Australia.</title>
        <authorList>
            <person name="Ogg C.D."/>
            <person name="Patel B.K.C."/>
        </authorList>
    </citation>
    <scope>NUCLEOTIDE SEQUENCE [LARGE SCALE GENOMIC DNA]</scope>
    <source>
        <strain evidence="5 6">RC3</strain>
    </source>
</reference>
<dbReference type="PANTHER" id="PTHR42711">
    <property type="entry name" value="ABC TRANSPORTER ATP-BINDING PROTEIN"/>
    <property type="match status" value="1"/>
</dbReference>
<sequence>MGVITVKDLRKDFIAAKRKGFLKREYLKIEAVRGISFEVEEGEILAFIGPNGAGKSTTIKMLTGILNPTSGYARVLGLDPQRDRKKLTYKIGTVFGQKSQLWFHLPPKDTFELLGSIYGMEDKELKKRVDYLCEILEIKDLLDIPVRKMSLGQRIKCEIAASILHKPKVIFLDEPTIGLDVVAKKNLRSLIKRINQEENTTIFLTSHDIGDIEKLCKRMIIINLGQIIMDDNMKRLKYNYDNKKIISLRYAEDIDFNLEDVKILSKTNNAVKLEVDMEDRDIDDILLKLFKLGKVEDISISSRPLEDIIAEIYSIRGEV</sequence>
<gene>
    <name evidence="5" type="ORF">CAAU_0743</name>
</gene>
<proteinExistence type="predicted"/>
<protein>
    <submittedName>
        <fullName evidence="5">ABC transporter, ATP-binding protein</fullName>
    </submittedName>
</protein>
<keyword evidence="6" id="KW-1185">Reference proteome</keyword>
<dbReference type="STRING" id="857293.CAAU_0743"/>
<dbReference type="eggNOG" id="COG4586">
    <property type="taxonomic scope" value="Bacteria"/>
</dbReference>
<evidence type="ECO:0000256" key="3">
    <source>
        <dbReference type="ARBA" id="ARBA00022840"/>
    </source>
</evidence>
<organism evidence="5 6">
    <name type="scientific">Caloramator australicus RC3</name>
    <dbReference type="NCBI Taxonomy" id="857293"/>
    <lineage>
        <taxon>Bacteria</taxon>
        <taxon>Bacillati</taxon>
        <taxon>Bacillota</taxon>
        <taxon>Clostridia</taxon>
        <taxon>Eubacteriales</taxon>
        <taxon>Clostridiaceae</taxon>
        <taxon>Caloramator</taxon>
    </lineage>
</organism>
<evidence type="ECO:0000313" key="6">
    <source>
        <dbReference type="Proteomes" id="UP000007652"/>
    </source>
</evidence>
<evidence type="ECO:0000259" key="4">
    <source>
        <dbReference type="PROSITE" id="PS50893"/>
    </source>
</evidence>
<feature type="domain" description="ABC transporter" evidence="4">
    <location>
        <begin position="4"/>
        <end position="249"/>
    </location>
</feature>
<dbReference type="Gene3D" id="3.40.50.300">
    <property type="entry name" value="P-loop containing nucleotide triphosphate hydrolases"/>
    <property type="match status" value="1"/>
</dbReference>
<dbReference type="OrthoDB" id="9804819at2"/>
<dbReference type="SMART" id="SM00382">
    <property type="entry name" value="AAA"/>
    <property type="match status" value="1"/>
</dbReference>
<dbReference type="Proteomes" id="UP000007652">
    <property type="component" value="Unassembled WGS sequence"/>
</dbReference>
<dbReference type="GO" id="GO:0016887">
    <property type="term" value="F:ATP hydrolysis activity"/>
    <property type="evidence" value="ECO:0007669"/>
    <property type="project" value="InterPro"/>
</dbReference>
<dbReference type="InterPro" id="IPR027417">
    <property type="entry name" value="P-loop_NTPase"/>
</dbReference>
<dbReference type="RefSeq" id="WP_008908103.1">
    <property type="nucleotide sequence ID" value="NZ_CAKP01000035.1"/>
</dbReference>
<keyword evidence="3 5" id="KW-0067">ATP-binding</keyword>
<evidence type="ECO:0000256" key="2">
    <source>
        <dbReference type="ARBA" id="ARBA00022741"/>
    </source>
</evidence>
<dbReference type="Pfam" id="PF00005">
    <property type="entry name" value="ABC_tran"/>
    <property type="match status" value="1"/>
</dbReference>
<dbReference type="AlphaFoldDB" id="I7LIC0"/>
<comment type="caution">
    <text evidence="5">The sequence shown here is derived from an EMBL/GenBank/DDBJ whole genome shotgun (WGS) entry which is preliminary data.</text>
</comment>
<name>I7LIC0_9CLOT</name>
<keyword evidence="1" id="KW-0813">Transport</keyword>
<dbReference type="InterPro" id="IPR003439">
    <property type="entry name" value="ABC_transporter-like_ATP-bd"/>
</dbReference>
<dbReference type="PROSITE" id="PS50893">
    <property type="entry name" value="ABC_TRANSPORTER_2"/>
    <property type="match status" value="1"/>
</dbReference>
<dbReference type="InterPro" id="IPR050763">
    <property type="entry name" value="ABC_transporter_ATP-binding"/>
</dbReference>